<protein>
    <submittedName>
        <fullName evidence="2">Uncharacterized protein</fullName>
    </submittedName>
</protein>
<reference evidence="2 3" key="1">
    <citation type="submission" date="2015-01" db="EMBL/GenBank/DDBJ databases">
        <title>The Genome Sequence of Exophiala oligosperma CBS72588.</title>
        <authorList>
            <consortium name="The Broad Institute Genomics Platform"/>
            <person name="Cuomo C."/>
            <person name="de Hoog S."/>
            <person name="Gorbushina A."/>
            <person name="Stielow B."/>
            <person name="Teixiera M."/>
            <person name="Abouelleil A."/>
            <person name="Chapman S.B."/>
            <person name="Priest M."/>
            <person name="Young S.K."/>
            <person name="Wortman J."/>
            <person name="Nusbaum C."/>
            <person name="Birren B."/>
        </authorList>
    </citation>
    <scope>NUCLEOTIDE SEQUENCE [LARGE SCALE GENOMIC DNA]</scope>
    <source>
        <strain evidence="2 3">CBS 72588</strain>
    </source>
</reference>
<dbReference type="EMBL" id="KN847338">
    <property type="protein sequence ID" value="KIW40405.1"/>
    <property type="molecule type" value="Genomic_DNA"/>
</dbReference>
<dbReference type="PANTHER" id="PTHR42077">
    <property type="entry name" value="YALI0F30239P"/>
    <property type="match status" value="1"/>
</dbReference>
<keyword evidence="1" id="KW-0812">Transmembrane</keyword>
<name>A0A0D2DD91_9EURO</name>
<dbReference type="AlphaFoldDB" id="A0A0D2DD91"/>
<dbReference type="PANTHER" id="PTHR42077:SF1">
    <property type="entry name" value="YALI0F30239P"/>
    <property type="match status" value="1"/>
</dbReference>
<evidence type="ECO:0000256" key="1">
    <source>
        <dbReference type="SAM" id="Phobius"/>
    </source>
</evidence>
<evidence type="ECO:0000313" key="3">
    <source>
        <dbReference type="Proteomes" id="UP000053342"/>
    </source>
</evidence>
<dbReference type="VEuPathDB" id="FungiDB:PV06_07609"/>
<evidence type="ECO:0000313" key="2">
    <source>
        <dbReference type="EMBL" id="KIW40405.1"/>
    </source>
</evidence>
<dbReference type="GeneID" id="27359683"/>
<proteinExistence type="predicted"/>
<accession>A0A0D2DD91</accession>
<keyword evidence="1" id="KW-0472">Membrane</keyword>
<dbReference type="RefSeq" id="XP_016260621.1">
    <property type="nucleotide sequence ID" value="XM_016408867.1"/>
</dbReference>
<keyword evidence="1" id="KW-1133">Transmembrane helix</keyword>
<sequence>MAQASQIISFIILLIVVAVVAVVGFVAYSIAHDVGHHTRKKLERKNVSFTRDGMKYDHEDLEQLVVAGVPVALGLGPGKQVAEHDTKWYAECRKEKPIFTNKLVNHRSVRAGVITTWFESTQYVANHFGDTKIIRGTSEGMAMFKSVSRLHDLRHE</sequence>
<organism evidence="2 3">
    <name type="scientific">Exophiala oligosperma</name>
    <dbReference type="NCBI Taxonomy" id="215243"/>
    <lineage>
        <taxon>Eukaryota</taxon>
        <taxon>Fungi</taxon>
        <taxon>Dikarya</taxon>
        <taxon>Ascomycota</taxon>
        <taxon>Pezizomycotina</taxon>
        <taxon>Eurotiomycetes</taxon>
        <taxon>Chaetothyriomycetidae</taxon>
        <taxon>Chaetothyriales</taxon>
        <taxon>Herpotrichiellaceae</taxon>
        <taxon>Exophiala</taxon>
    </lineage>
</organism>
<gene>
    <name evidence="2" type="ORF">PV06_07609</name>
</gene>
<dbReference type="OrthoDB" id="4083871at2759"/>
<keyword evidence="3" id="KW-1185">Reference proteome</keyword>
<dbReference type="HOGENOM" id="CLU_1686588_0_0_1"/>
<dbReference type="Proteomes" id="UP000053342">
    <property type="component" value="Unassembled WGS sequence"/>
</dbReference>
<feature type="transmembrane region" description="Helical" evidence="1">
    <location>
        <begin position="6"/>
        <end position="31"/>
    </location>
</feature>